<dbReference type="GO" id="GO:0046872">
    <property type="term" value="F:metal ion binding"/>
    <property type="evidence" value="ECO:0007669"/>
    <property type="project" value="UniProtKB-KW"/>
</dbReference>
<feature type="binding site" evidence="1">
    <location>
        <position position="85"/>
    </location>
    <ligand>
        <name>Mg(2+)</name>
        <dbReference type="ChEBI" id="CHEBI:18420"/>
        <label>1</label>
        <note>catalytic</note>
    </ligand>
</feature>
<evidence type="ECO:0000256" key="1">
    <source>
        <dbReference type="PIRSR" id="PIRSR600760-2"/>
    </source>
</evidence>
<dbReference type="SUPFAM" id="SSF56655">
    <property type="entry name" value="Carbohydrate phosphatase"/>
    <property type="match status" value="1"/>
</dbReference>
<dbReference type="Pfam" id="PF00459">
    <property type="entry name" value="Inositol_P"/>
    <property type="match status" value="1"/>
</dbReference>
<dbReference type="Gene3D" id="3.40.190.80">
    <property type="match status" value="1"/>
</dbReference>
<gene>
    <name evidence="2" type="ORF">apy_03710</name>
</gene>
<dbReference type="AlphaFoldDB" id="A0A401H849"/>
<dbReference type="InterPro" id="IPR000760">
    <property type="entry name" value="Inositol_monophosphatase-like"/>
</dbReference>
<feature type="binding site" evidence="1">
    <location>
        <position position="88"/>
    </location>
    <ligand>
        <name>Mg(2+)</name>
        <dbReference type="ChEBI" id="CHEBI:18420"/>
        <label>1</label>
        <note>catalytic</note>
    </ligand>
</feature>
<proteinExistence type="predicted"/>
<dbReference type="PRINTS" id="PR00377">
    <property type="entry name" value="IMPHPHTASES"/>
</dbReference>
<feature type="binding site" evidence="1">
    <location>
        <position position="87"/>
    </location>
    <ligand>
        <name>Mg(2+)</name>
        <dbReference type="ChEBI" id="CHEBI:18420"/>
        <label>1</label>
        <note>catalytic</note>
    </ligand>
</feature>
<feature type="binding site" evidence="1">
    <location>
        <position position="67"/>
    </location>
    <ligand>
        <name>Mg(2+)</name>
        <dbReference type="ChEBI" id="CHEBI:18420"/>
        <label>1</label>
        <note>catalytic</note>
    </ligand>
</feature>
<name>A0A401H849_AERPX</name>
<dbReference type="PANTHER" id="PTHR20854:SF4">
    <property type="entry name" value="INOSITOL-1-MONOPHOSPHATASE-RELATED"/>
    <property type="match status" value="1"/>
</dbReference>
<dbReference type="GO" id="GO:0007165">
    <property type="term" value="P:signal transduction"/>
    <property type="evidence" value="ECO:0007669"/>
    <property type="project" value="TreeGrafter"/>
</dbReference>
<dbReference type="Proteomes" id="UP000291213">
    <property type="component" value="Unassembled WGS sequence"/>
</dbReference>
<dbReference type="EMBL" id="BDMD01000015">
    <property type="protein sequence ID" value="GBF08646.1"/>
    <property type="molecule type" value="Genomic_DNA"/>
</dbReference>
<accession>A0A401H849</accession>
<comment type="cofactor">
    <cofactor evidence="1">
        <name>Mg(2+)</name>
        <dbReference type="ChEBI" id="CHEBI:18420"/>
    </cofactor>
</comment>
<comment type="caution">
    <text evidence="2">The sequence shown here is derived from an EMBL/GenBank/DDBJ whole genome shotgun (WGS) entry which is preliminary data.</text>
</comment>
<organism evidence="2 3">
    <name type="scientific">Aeropyrum pernix</name>
    <dbReference type="NCBI Taxonomy" id="56636"/>
    <lineage>
        <taxon>Archaea</taxon>
        <taxon>Thermoproteota</taxon>
        <taxon>Thermoprotei</taxon>
        <taxon>Desulfurococcales</taxon>
        <taxon>Desulfurococcaceae</taxon>
        <taxon>Aeropyrum</taxon>
    </lineage>
</organism>
<sequence>MMIDAEQLRRISVKVSSETAGLLRDLACSEDLGRVVSGETTVADKRAEDYILDLLRRELGQVQVISEEAGGAASKTSDAPIALVDPLDGSTNYLSCITWCSVSVAFADPRSGEILAGSVAPVYAGMPVSFARGKGCYHGGLKVEDPRIRGSIISVYVDEPGAIESVAGAIGRLKGVRRDFKVRSLGSAALELAYTAIGYIAVFADLRARLRNIDVAAAVGAVRECGGVVTDADGKPLRIGVWRVERVGSVVASLDEALARIAVGGGSG</sequence>
<keyword evidence="1" id="KW-0479">Metal-binding</keyword>
<evidence type="ECO:0000313" key="3">
    <source>
        <dbReference type="Proteomes" id="UP000291213"/>
    </source>
</evidence>
<reference evidence="2 3" key="1">
    <citation type="submission" date="2017-02" db="EMBL/GenBank/DDBJ databases">
        <title>isolation and characterization of a novel temperate virus Aeropyrum globular virus 1 infecting hyperthermophilic archaeon Aeropyrum.</title>
        <authorList>
            <person name="Yumiya M."/>
            <person name="Yoshida T."/>
            <person name="Sako Y."/>
        </authorList>
    </citation>
    <scope>NUCLEOTIDE SEQUENCE [LARGE SCALE GENOMIC DNA]</scope>
    <source>
        <strain evidence="2 3">YK1-12-2013</strain>
    </source>
</reference>
<dbReference type="GO" id="GO:0008934">
    <property type="term" value="F:inositol monophosphate 1-phosphatase activity"/>
    <property type="evidence" value="ECO:0007669"/>
    <property type="project" value="TreeGrafter"/>
</dbReference>
<keyword evidence="1" id="KW-0460">Magnesium</keyword>
<feature type="binding site" evidence="1">
    <location>
        <position position="214"/>
    </location>
    <ligand>
        <name>Mg(2+)</name>
        <dbReference type="ChEBI" id="CHEBI:18420"/>
        <label>1</label>
        <note>catalytic</note>
    </ligand>
</feature>
<dbReference type="Gene3D" id="3.30.540.10">
    <property type="entry name" value="Fructose-1,6-Bisphosphatase, subunit A, domain 1"/>
    <property type="match status" value="1"/>
</dbReference>
<dbReference type="GO" id="GO:0006020">
    <property type="term" value="P:inositol metabolic process"/>
    <property type="evidence" value="ECO:0007669"/>
    <property type="project" value="TreeGrafter"/>
</dbReference>
<protein>
    <submittedName>
        <fullName evidence="2">Inositol-1-monophosphatase</fullName>
    </submittedName>
</protein>
<dbReference type="PANTHER" id="PTHR20854">
    <property type="entry name" value="INOSITOL MONOPHOSPHATASE"/>
    <property type="match status" value="1"/>
</dbReference>
<evidence type="ECO:0000313" key="2">
    <source>
        <dbReference type="EMBL" id="GBF08646.1"/>
    </source>
</evidence>